<dbReference type="Proteomes" id="UP000596145">
    <property type="component" value="Chromosome"/>
</dbReference>
<evidence type="ECO:0000256" key="7">
    <source>
        <dbReference type="ARBA" id="ARBA00023053"/>
    </source>
</evidence>
<keyword evidence="10" id="KW-0739">Sodium transport</keyword>
<dbReference type="InterPro" id="IPR004670">
    <property type="entry name" value="NhaA"/>
</dbReference>
<evidence type="ECO:0000313" key="13">
    <source>
        <dbReference type="Proteomes" id="UP000596145"/>
    </source>
</evidence>
<dbReference type="OrthoDB" id="9808135at2"/>
<keyword evidence="7" id="KW-0915">Sodium</keyword>
<keyword evidence="5 11" id="KW-0812">Transmembrane</keyword>
<evidence type="ECO:0000256" key="6">
    <source>
        <dbReference type="ARBA" id="ARBA00022989"/>
    </source>
</evidence>
<dbReference type="Pfam" id="PF06965">
    <property type="entry name" value="Na_H_antiport_1"/>
    <property type="match status" value="1"/>
</dbReference>
<comment type="subcellular location">
    <subcellularLocation>
        <location evidence="1">Cell inner membrane</location>
        <topology evidence="1">Multi-pass membrane protein</topology>
    </subcellularLocation>
</comment>
<feature type="transmembrane region" description="Helical" evidence="11">
    <location>
        <begin position="114"/>
        <end position="132"/>
    </location>
</feature>
<evidence type="ECO:0000256" key="3">
    <source>
        <dbReference type="ARBA" id="ARBA00022449"/>
    </source>
</evidence>
<evidence type="ECO:0000256" key="4">
    <source>
        <dbReference type="ARBA" id="ARBA00022475"/>
    </source>
</evidence>
<dbReference type="PANTHER" id="PTHR30341:SF0">
    <property type="entry name" value="NA(+)_H(+) ANTIPORTER NHAA"/>
    <property type="match status" value="1"/>
</dbReference>
<dbReference type="GO" id="GO:0006885">
    <property type="term" value="P:regulation of pH"/>
    <property type="evidence" value="ECO:0007669"/>
    <property type="project" value="InterPro"/>
</dbReference>
<keyword evidence="4" id="KW-1003">Cell membrane</keyword>
<evidence type="ECO:0000256" key="11">
    <source>
        <dbReference type="SAM" id="Phobius"/>
    </source>
</evidence>
<evidence type="ECO:0000256" key="8">
    <source>
        <dbReference type="ARBA" id="ARBA00023065"/>
    </source>
</evidence>
<evidence type="ECO:0000256" key="10">
    <source>
        <dbReference type="ARBA" id="ARBA00023201"/>
    </source>
</evidence>
<keyword evidence="2" id="KW-0813">Transport</keyword>
<dbReference type="PANTHER" id="PTHR30341">
    <property type="entry name" value="SODIUM ION/PROTON ANTIPORTER NHAA-RELATED"/>
    <property type="match status" value="1"/>
</dbReference>
<dbReference type="EMBL" id="CP066007">
    <property type="protein sequence ID" value="QQB47633.1"/>
    <property type="molecule type" value="Genomic_DNA"/>
</dbReference>
<keyword evidence="8" id="KW-0406">Ion transport</keyword>
<evidence type="ECO:0000256" key="5">
    <source>
        <dbReference type="ARBA" id="ARBA00022692"/>
    </source>
</evidence>
<dbReference type="AlphaFoldDB" id="A0A7T4EHS5"/>
<keyword evidence="3" id="KW-0050">Antiport</keyword>
<evidence type="ECO:0000256" key="2">
    <source>
        <dbReference type="ARBA" id="ARBA00022448"/>
    </source>
</evidence>
<dbReference type="InterPro" id="IPR023171">
    <property type="entry name" value="Na/H_antiporter_dom_sf"/>
</dbReference>
<feature type="transmembrane region" description="Helical" evidence="11">
    <location>
        <begin position="46"/>
        <end position="64"/>
    </location>
</feature>
<sequence length="216" mass="23383">MTGVLLIVATIAALIFANSGLSDFYYALRSTEVGRDFGFLNLRLSLGAWAADGLLAVFFFLVGLELKRQFVLAICAPPSRAVVPVAAAIGGVALPAVIFVGINLLSPHGALDGWGIPAATDIAFAVAILAIVGKHLPDALRTFLLTFAVVDDLIAITIIAVFYSSDLQLHYLAVALIPLAAFRFLTAKYEDWFRKSYTSAWLLLLHRQAKPRPRRE</sequence>
<dbReference type="GO" id="GO:0005886">
    <property type="term" value="C:plasma membrane"/>
    <property type="evidence" value="ECO:0007669"/>
    <property type="project" value="UniProtKB-SubCell"/>
</dbReference>
<evidence type="ECO:0000313" key="12">
    <source>
        <dbReference type="EMBL" id="QQB47633.1"/>
    </source>
</evidence>
<gene>
    <name evidence="12" type="ORF">I6I10_01865</name>
</gene>
<feature type="transmembrane region" description="Helical" evidence="11">
    <location>
        <begin position="169"/>
        <end position="186"/>
    </location>
</feature>
<feature type="transmembrane region" description="Helical" evidence="11">
    <location>
        <begin position="144"/>
        <end position="163"/>
    </location>
</feature>
<dbReference type="GO" id="GO:0015385">
    <property type="term" value="F:sodium:proton antiporter activity"/>
    <property type="evidence" value="ECO:0007669"/>
    <property type="project" value="TreeGrafter"/>
</dbReference>
<organism evidence="12 13">
    <name type="scientific">Corynebacterium glucuronolyticum</name>
    <dbReference type="NCBI Taxonomy" id="39791"/>
    <lineage>
        <taxon>Bacteria</taxon>
        <taxon>Bacillati</taxon>
        <taxon>Actinomycetota</taxon>
        <taxon>Actinomycetes</taxon>
        <taxon>Mycobacteriales</taxon>
        <taxon>Corynebacteriaceae</taxon>
        <taxon>Corynebacterium</taxon>
    </lineage>
</organism>
<reference evidence="12 13" key="1">
    <citation type="submission" date="2020-12" db="EMBL/GenBank/DDBJ databases">
        <title>FDA dAtabase for Regulatory Grade micrObial Sequences (FDA-ARGOS): Supporting development and validation of Infectious Disease Dx tests.</title>
        <authorList>
            <person name="Sproer C."/>
            <person name="Gronow S."/>
            <person name="Severitt S."/>
            <person name="Schroder I."/>
            <person name="Tallon L."/>
            <person name="Sadzewicz L."/>
            <person name="Zhao X."/>
            <person name="Boylan J."/>
            <person name="Ott S."/>
            <person name="Bowen H."/>
            <person name="Vavikolanu K."/>
            <person name="Mehta A."/>
            <person name="Aluvathingal J."/>
            <person name="Nadendla S."/>
            <person name="Lowell S."/>
            <person name="Myers T."/>
            <person name="Yan Y."/>
            <person name="Sichtig H."/>
        </authorList>
    </citation>
    <scope>NUCLEOTIDE SEQUENCE [LARGE SCALE GENOMIC DNA]</scope>
    <source>
        <strain evidence="12 13">FDAARGOS_1053</strain>
    </source>
</reference>
<protein>
    <submittedName>
        <fullName evidence="12">Na+/H+ antiporter NhaA</fullName>
    </submittedName>
</protein>
<feature type="transmembrane region" description="Helical" evidence="11">
    <location>
        <begin position="85"/>
        <end position="102"/>
    </location>
</feature>
<accession>A0A7T4EHS5</accession>
<proteinExistence type="predicted"/>
<keyword evidence="9 11" id="KW-0472">Membrane</keyword>
<evidence type="ECO:0000256" key="9">
    <source>
        <dbReference type="ARBA" id="ARBA00023136"/>
    </source>
</evidence>
<dbReference type="Gene3D" id="1.20.1530.10">
    <property type="entry name" value="Na+/H+ antiporter like domain"/>
    <property type="match status" value="1"/>
</dbReference>
<evidence type="ECO:0000256" key="1">
    <source>
        <dbReference type="ARBA" id="ARBA00004429"/>
    </source>
</evidence>
<keyword evidence="6 11" id="KW-1133">Transmembrane helix</keyword>
<name>A0A7T4EHS5_9CORY</name>